<evidence type="ECO:0000313" key="4">
    <source>
        <dbReference type="Proteomes" id="UP000033590"/>
    </source>
</evidence>
<organism evidence="3 4">
    <name type="scientific">Streptococcus mitis</name>
    <dbReference type="NCBI Taxonomy" id="28037"/>
    <lineage>
        <taxon>Bacteria</taxon>
        <taxon>Bacillati</taxon>
        <taxon>Bacillota</taxon>
        <taxon>Bacilli</taxon>
        <taxon>Lactobacillales</taxon>
        <taxon>Streptococcaceae</taxon>
        <taxon>Streptococcus</taxon>
        <taxon>Streptococcus mitis group</taxon>
    </lineage>
</organism>
<dbReference type="PRINTS" id="PR00080">
    <property type="entry name" value="SDRFAMILY"/>
</dbReference>
<dbReference type="PATRIC" id="fig|28037.215.peg.778"/>
<comment type="caution">
    <text evidence="3">The sequence shown here is derived from an EMBL/GenBank/DDBJ whole genome shotgun (WGS) entry which is preliminary data.</text>
</comment>
<dbReference type="Pfam" id="PF00106">
    <property type="entry name" value="adh_short"/>
    <property type="match status" value="1"/>
</dbReference>
<proteinExistence type="inferred from homology"/>
<sequence>MVKTVLITGATDGIGKHLAKKLASEGHHVILHGRNPQKLELALQEVRAVSLRCRVSNYLADFSKLDDIYRFVGEIKRDFQSIDVLFNNAGLYAGKERKASAENVELTFMLSVLVPYILTTELSPLLEKAADGRVINTSSYMHHFAKIKDLDFGFETNYNPGLAYNNSKLYTIWMTRYLARDFFLRGSNITINSYHPGLISTNLGSDSSDEKTKKSLFGRLMKSFSKNLDEGIETGYYLTLSEEITGLTAYYFDDKTVKTVSEKGYTFEKARDLINYCNDKI</sequence>
<dbReference type="Proteomes" id="UP000033590">
    <property type="component" value="Unassembled WGS sequence"/>
</dbReference>
<protein>
    <submittedName>
        <fullName evidence="3">Short chain dehydrogenase</fullName>
    </submittedName>
</protein>
<dbReference type="RefSeq" id="WP_045605852.1">
    <property type="nucleotide sequence ID" value="NZ_JYGS01000004.1"/>
</dbReference>
<dbReference type="SUPFAM" id="SSF51735">
    <property type="entry name" value="NAD(P)-binding Rossmann-fold domains"/>
    <property type="match status" value="1"/>
</dbReference>
<dbReference type="InterPro" id="IPR036291">
    <property type="entry name" value="NAD(P)-bd_dom_sf"/>
</dbReference>
<keyword evidence="1" id="KW-0560">Oxidoreductase</keyword>
<reference evidence="3 4" key="1">
    <citation type="submission" date="2015-02" db="EMBL/GenBank/DDBJ databases">
        <title>Evolution of amylase-binding proteins of oral streptococcal species.</title>
        <authorList>
            <person name="Haase E.M."/>
        </authorList>
    </citation>
    <scope>NUCLEOTIDE SEQUENCE [LARGE SCALE GENOMIC DNA]</scope>
    <source>
        <strain evidence="3 4">SK145</strain>
    </source>
</reference>
<dbReference type="InterPro" id="IPR002347">
    <property type="entry name" value="SDR_fam"/>
</dbReference>
<dbReference type="PANTHER" id="PTHR43157">
    <property type="entry name" value="PHOSPHATIDYLINOSITOL-GLYCAN BIOSYNTHESIS CLASS F PROTEIN-RELATED"/>
    <property type="match status" value="1"/>
</dbReference>
<dbReference type="Gene3D" id="3.40.50.720">
    <property type="entry name" value="NAD(P)-binding Rossmann-like Domain"/>
    <property type="match status" value="1"/>
</dbReference>
<dbReference type="EMBL" id="JYGS01000004">
    <property type="protein sequence ID" value="KJQ74523.1"/>
    <property type="molecule type" value="Genomic_DNA"/>
</dbReference>
<accession>A0A0F2DU86</accession>
<evidence type="ECO:0000256" key="1">
    <source>
        <dbReference type="ARBA" id="ARBA00023002"/>
    </source>
</evidence>
<name>A0A0F2DU86_STRMT</name>
<dbReference type="PANTHER" id="PTHR43157:SF31">
    <property type="entry name" value="PHOSPHATIDYLINOSITOL-GLYCAN BIOSYNTHESIS CLASS F PROTEIN"/>
    <property type="match status" value="1"/>
</dbReference>
<gene>
    <name evidence="3" type="ORF">TZ93_00798</name>
</gene>
<evidence type="ECO:0000313" key="3">
    <source>
        <dbReference type="EMBL" id="KJQ74523.1"/>
    </source>
</evidence>
<evidence type="ECO:0000256" key="2">
    <source>
        <dbReference type="RuleBase" id="RU000363"/>
    </source>
</evidence>
<dbReference type="PRINTS" id="PR00081">
    <property type="entry name" value="GDHRDH"/>
</dbReference>
<comment type="similarity">
    <text evidence="2">Belongs to the short-chain dehydrogenases/reductases (SDR) family.</text>
</comment>
<dbReference type="GO" id="GO:0016491">
    <property type="term" value="F:oxidoreductase activity"/>
    <property type="evidence" value="ECO:0007669"/>
    <property type="project" value="UniProtKB-KW"/>
</dbReference>
<dbReference type="AlphaFoldDB" id="A0A0F2DU86"/>